<dbReference type="GeneID" id="25416046"/>
<feature type="region of interest" description="Disordered" evidence="1">
    <location>
        <begin position="252"/>
        <end position="336"/>
    </location>
</feature>
<feature type="region of interest" description="Disordered" evidence="1">
    <location>
        <begin position="53"/>
        <end position="74"/>
    </location>
</feature>
<name>A0A074WWR1_9PEZI</name>
<organism evidence="2 3">
    <name type="scientific">Aureobasidium namibiae CBS 147.97</name>
    <dbReference type="NCBI Taxonomy" id="1043004"/>
    <lineage>
        <taxon>Eukaryota</taxon>
        <taxon>Fungi</taxon>
        <taxon>Dikarya</taxon>
        <taxon>Ascomycota</taxon>
        <taxon>Pezizomycotina</taxon>
        <taxon>Dothideomycetes</taxon>
        <taxon>Dothideomycetidae</taxon>
        <taxon>Dothideales</taxon>
        <taxon>Saccotheciaceae</taxon>
        <taxon>Aureobasidium</taxon>
    </lineage>
</organism>
<evidence type="ECO:0000313" key="3">
    <source>
        <dbReference type="Proteomes" id="UP000027730"/>
    </source>
</evidence>
<sequence>MAPTQQAHTYESAGDNAPRADKKSHVSKAVAREMNRLKTQEGQMIKALSKMNFNEKRQYDLTNKQKKRLRRRENAAVYAPDPDKIALKEEKAAQRAQDPERIARMEAHNQKTAENKARLQAKRARNIKESRQHGAGRSLMDKIKVETSDALEHASALQSHGAENEYISRGPAIRIRGQRAAHQVNTELQDLATVHSMPEETGTDAFLDRADSLIHQTLASVNSVLSPADRKNLEEALSLVRTVQLLSSKDHRPLQNSTSYTGQFDRVLRGPNPDEYLTHDRRSASAGVPIKQENTSDGDAFAQQRDSRSDGHLRGGFSDGFNLSQSGIPERDAMVE</sequence>
<reference evidence="2 3" key="1">
    <citation type="journal article" date="2014" name="BMC Genomics">
        <title>Genome sequencing of four Aureobasidium pullulans varieties: biotechnological potential, stress tolerance, and description of new species.</title>
        <authorList>
            <person name="Gostin Ar C."/>
            <person name="Ohm R.A."/>
            <person name="Kogej T."/>
            <person name="Sonjak S."/>
            <person name="Turk M."/>
            <person name="Zajc J."/>
            <person name="Zalar P."/>
            <person name="Grube M."/>
            <person name="Sun H."/>
            <person name="Han J."/>
            <person name="Sharma A."/>
            <person name="Chiniquy J."/>
            <person name="Ngan C.Y."/>
            <person name="Lipzen A."/>
            <person name="Barry K."/>
            <person name="Grigoriev I.V."/>
            <person name="Gunde-Cimerman N."/>
        </authorList>
    </citation>
    <scope>NUCLEOTIDE SEQUENCE [LARGE SCALE GENOMIC DNA]</scope>
    <source>
        <strain evidence="2 3">CBS 147.97</strain>
    </source>
</reference>
<dbReference type="OrthoDB" id="3874343at2759"/>
<dbReference type="Proteomes" id="UP000027730">
    <property type="component" value="Unassembled WGS sequence"/>
</dbReference>
<accession>A0A074WWR1</accession>
<evidence type="ECO:0000313" key="2">
    <source>
        <dbReference type="EMBL" id="KEQ77640.1"/>
    </source>
</evidence>
<evidence type="ECO:0000256" key="1">
    <source>
        <dbReference type="SAM" id="MobiDB-lite"/>
    </source>
</evidence>
<dbReference type="EMBL" id="KL584702">
    <property type="protein sequence ID" value="KEQ77640.1"/>
    <property type="molecule type" value="Genomic_DNA"/>
</dbReference>
<gene>
    <name evidence="2" type="ORF">M436DRAFT_77514</name>
</gene>
<proteinExistence type="predicted"/>
<protein>
    <submittedName>
        <fullName evidence="2">Uncharacterized protein</fullName>
    </submittedName>
</protein>
<dbReference type="AlphaFoldDB" id="A0A074WWR1"/>
<keyword evidence="3" id="KW-1185">Reference proteome</keyword>
<feature type="compositionally biased region" description="Basic and acidic residues" evidence="1">
    <location>
        <begin position="18"/>
        <end position="28"/>
    </location>
</feature>
<dbReference type="HOGENOM" id="CLU_826343_0_0_1"/>
<feature type="region of interest" description="Disordered" evidence="1">
    <location>
        <begin position="1"/>
        <end position="28"/>
    </location>
</feature>
<dbReference type="RefSeq" id="XP_013432372.1">
    <property type="nucleotide sequence ID" value="XM_013576918.1"/>
</dbReference>